<sequence>MGLLGCDATAACMGDCRRGPGEEEELRRPRGEQRVLGRVAEDGHGDLSEVPGEGGVAAALGGGRAVEPAVRRPGAGRLGDGCLEQRRRKPSVVVVQSHQAVSATLEQIDDQVLHQSPVKRSHDLPIVYRGQGQGSKDGKCWSAYSTASASDGMLKTTAVSAR</sequence>
<proteinExistence type="evidence at transcript level"/>
<name>B4F8R7_MAIZE</name>
<organism evidence="1">
    <name type="scientific">Zea mays</name>
    <name type="common">Maize</name>
    <dbReference type="NCBI Taxonomy" id="4577"/>
    <lineage>
        <taxon>Eukaryota</taxon>
        <taxon>Viridiplantae</taxon>
        <taxon>Streptophyta</taxon>
        <taxon>Embryophyta</taxon>
        <taxon>Tracheophyta</taxon>
        <taxon>Spermatophyta</taxon>
        <taxon>Magnoliopsida</taxon>
        <taxon>Liliopsida</taxon>
        <taxon>Poales</taxon>
        <taxon>Poaceae</taxon>
        <taxon>PACMAD clade</taxon>
        <taxon>Panicoideae</taxon>
        <taxon>Andropogonodae</taxon>
        <taxon>Andropogoneae</taxon>
        <taxon>Tripsacinae</taxon>
        <taxon>Zea</taxon>
    </lineage>
</organism>
<protein>
    <submittedName>
        <fullName evidence="1">Uncharacterized protein</fullName>
    </submittedName>
</protein>
<reference evidence="1" key="1">
    <citation type="journal article" date="2009" name="PLoS Genet.">
        <title>Sequencing, mapping, and analysis of 27,455 maize full-length cDNAs.</title>
        <authorList>
            <person name="Soderlund C."/>
            <person name="Descour A."/>
            <person name="Kudrna D."/>
            <person name="Bomhoff M."/>
            <person name="Boyd L."/>
            <person name="Currie J."/>
            <person name="Angelova A."/>
            <person name="Collura K."/>
            <person name="Wissotski M."/>
            <person name="Ashley E."/>
            <person name="Morrow D."/>
            <person name="Fernandes J."/>
            <person name="Walbot V."/>
            <person name="Yu Y."/>
        </authorList>
    </citation>
    <scope>NUCLEOTIDE SEQUENCE</scope>
    <source>
        <strain evidence="1">B73</strain>
    </source>
</reference>
<accession>B4F8R7</accession>
<dbReference type="AlphaFoldDB" id="B4F8R7"/>
<evidence type="ECO:0000313" key="1">
    <source>
        <dbReference type="EMBL" id="ACF78510.1"/>
    </source>
</evidence>
<dbReference type="EMBL" id="BT033505">
    <property type="protein sequence ID" value="ACF78510.1"/>
    <property type="molecule type" value="mRNA"/>
</dbReference>